<name>A0A922P2W1_9HYPH</name>
<dbReference type="AlphaFoldDB" id="A0A922P2W1"/>
<organism evidence="1 2">
    <name type="scientific">Pseudorhizobium pelagicum</name>
    <dbReference type="NCBI Taxonomy" id="1509405"/>
    <lineage>
        <taxon>Bacteria</taxon>
        <taxon>Pseudomonadati</taxon>
        <taxon>Pseudomonadota</taxon>
        <taxon>Alphaproteobacteria</taxon>
        <taxon>Hyphomicrobiales</taxon>
        <taxon>Rhizobiaceae</taxon>
        <taxon>Rhizobium/Agrobacterium group</taxon>
        <taxon>Pseudorhizobium</taxon>
    </lineage>
</organism>
<evidence type="ECO:0000313" key="2">
    <source>
        <dbReference type="Proteomes" id="UP000052167"/>
    </source>
</evidence>
<dbReference type="OrthoDB" id="9783380at2"/>
<comment type="caution">
    <text evidence="1">The sequence shown here is derived from an EMBL/GenBank/DDBJ whole genome shotgun (WGS) entry which is preliminary data.</text>
</comment>
<proteinExistence type="predicted"/>
<sequence>MIRPDQCDGIDEAAVREDLYDFVQVPQGAAEDLRALLGIPAAVRPRLAFLAGPGDAAGSFKHWTRREADPRTPVMAYSTMFYCLVARLNAEALVVLA</sequence>
<accession>A0A922P2W1</accession>
<reference evidence="1 2" key="1">
    <citation type="submission" date="2014-06" db="EMBL/GenBank/DDBJ databases">
        <title>Rhizobium pelagicum/R2-400B4.</title>
        <authorList>
            <person name="Kimes N.E."/>
            <person name="Lopez-Perez M."/>
        </authorList>
    </citation>
    <scope>NUCLEOTIDE SEQUENCE [LARGE SCALE GENOMIC DNA]</scope>
    <source>
        <strain evidence="1 2">R2-400B4</strain>
    </source>
</reference>
<dbReference type="Proteomes" id="UP000052167">
    <property type="component" value="Unassembled WGS sequence"/>
</dbReference>
<dbReference type="EMBL" id="JOKJ01000015">
    <property type="protein sequence ID" value="KEQ06651.1"/>
    <property type="molecule type" value="Genomic_DNA"/>
</dbReference>
<dbReference type="RefSeq" id="WP_037167596.1">
    <property type="nucleotide sequence ID" value="NZ_JOKI01000018.1"/>
</dbReference>
<keyword evidence="2" id="KW-1185">Reference proteome</keyword>
<protein>
    <submittedName>
        <fullName evidence="1">Uncharacterized protein</fullName>
    </submittedName>
</protein>
<evidence type="ECO:0000313" key="1">
    <source>
        <dbReference type="EMBL" id="KEQ06651.1"/>
    </source>
</evidence>
<gene>
    <name evidence="1" type="ORF">GV68_06225</name>
</gene>